<gene>
    <name evidence="1" type="ORF">TPSD3_03735</name>
</gene>
<dbReference type="EMBL" id="MSLT01000006">
    <property type="protein sequence ID" value="OUD15641.1"/>
    <property type="molecule type" value="Genomic_DNA"/>
</dbReference>
<dbReference type="Proteomes" id="UP000194798">
    <property type="component" value="Unassembled WGS sequence"/>
</dbReference>
<proteinExistence type="predicted"/>
<comment type="caution">
    <text evidence="1">The sequence shown here is derived from an EMBL/GenBank/DDBJ whole genome shotgun (WGS) entry which is preliminary data.</text>
</comment>
<dbReference type="RefSeq" id="WP_086487239.1">
    <property type="nucleotide sequence ID" value="NZ_MSLT01000006.1"/>
</dbReference>
<organism evidence="1 2">
    <name type="scientific">Thioflexithrix psekupsensis</name>
    <dbReference type="NCBI Taxonomy" id="1570016"/>
    <lineage>
        <taxon>Bacteria</taxon>
        <taxon>Pseudomonadati</taxon>
        <taxon>Pseudomonadota</taxon>
        <taxon>Gammaproteobacteria</taxon>
        <taxon>Thiotrichales</taxon>
        <taxon>Thioflexithrix</taxon>
    </lineage>
</organism>
<name>A0A251XB28_9GAMM</name>
<accession>A0A251XB28</accession>
<reference evidence="1 2" key="1">
    <citation type="submission" date="2016-12" db="EMBL/GenBank/DDBJ databases">
        <title>Thioflexothrix psekupsii D3 genome sequencing and assembly.</title>
        <authorList>
            <person name="Fomenkov A."/>
            <person name="Vincze T."/>
            <person name="Grabovich M."/>
            <person name="Anton B.P."/>
            <person name="Dubinina G."/>
            <person name="Orlova M."/>
            <person name="Belousova E."/>
            <person name="Roberts R.J."/>
        </authorList>
    </citation>
    <scope>NUCLEOTIDE SEQUENCE [LARGE SCALE GENOMIC DNA]</scope>
    <source>
        <strain evidence="1">D3</strain>
    </source>
</reference>
<protein>
    <recommendedName>
        <fullName evidence="3">WYL domain-containing protein</fullName>
    </recommendedName>
</protein>
<evidence type="ECO:0000313" key="1">
    <source>
        <dbReference type="EMBL" id="OUD15641.1"/>
    </source>
</evidence>
<dbReference type="AlphaFoldDB" id="A0A251XB28"/>
<sequence>MILKTLPYSPFEEPRMARLIILERHLRRKSYGECKLADYSKWLEQAHFSLPSRRTLYEDLRRYADFCDDISYHNGSKILRIDSKATHDATRWLMGEGWLHSPLKPRLLSATLRCLLLAEVEQREVYVSYRQLRRMGKPWSPRTLVGKVLRIVPGSDSGYLQLQQRAEPKRITLNMTRLERAKFTGESTAIYPPEPLDEYKKLMVFHPDKHLIERLRRQYAGFKENDENTLILLVPESQQLMTTDLLEAHLRRTENADPVQRLSPDQSMIGEARLEWL</sequence>
<evidence type="ECO:0008006" key="3">
    <source>
        <dbReference type="Google" id="ProtNLM"/>
    </source>
</evidence>
<keyword evidence="2" id="KW-1185">Reference proteome</keyword>
<evidence type="ECO:0000313" key="2">
    <source>
        <dbReference type="Proteomes" id="UP000194798"/>
    </source>
</evidence>